<organism evidence="2 3">
    <name type="scientific">Paraoerskovia sediminicola</name>
    <dbReference type="NCBI Taxonomy" id="1138587"/>
    <lineage>
        <taxon>Bacteria</taxon>
        <taxon>Bacillati</taxon>
        <taxon>Actinomycetota</taxon>
        <taxon>Actinomycetes</taxon>
        <taxon>Micrococcales</taxon>
        <taxon>Cellulomonadaceae</taxon>
        <taxon>Paraoerskovia</taxon>
    </lineage>
</organism>
<sequence length="223" mass="22563">MGAEHGERRAPGSASGGEPGGRVLDHEAVRRGHAEGSGAAQVGLGVGLAARDVVRGHDVRGAGDPRRPEPLGRELPRGGRDDRGPRVAQGGEGVGGARDRGDAVLVLELELGDAGGRCLDLVGRDQALHGLPRRDPVRDGEVVGAGHVVLGGPPPPAALDGRDRVHEGPVEVEEHGGERAAGERAERDGTGVLGRGGRGLVHGHGTSLRNVGTSSGSVVQCAP</sequence>
<accession>A0ABM8G058</accession>
<evidence type="ECO:0000313" key="3">
    <source>
        <dbReference type="Proteomes" id="UP001321475"/>
    </source>
</evidence>
<dbReference type="Proteomes" id="UP001321475">
    <property type="component" value="Chromosome"/>
</dbReference>
<feature type="region of interest" description="Disordered" evidence="1">
    <location>
        <begin position="1"/>
        <end position="43"/>
    </location>
</feature>
<feature type="compositionally biased region" description="Basic and acidic residues" evidence="1">
    <location>
        <begin position="1"/>
        <end position="10"/>
    </location>
</feature>
<evidence type="ECO:0000313" key="2">
    <source>
        <dbReference type="EMBL" id="BDZ41445.1"/>
    </source>
</evidence>
<gene>
    <name evidence="2" type="ORF">GCM10025865_07440</name>
</gene>
<feature type="compositionally biased region" description="Polar residues" evidence="1">
    <location>
        <begin position="207"/>
        <end position="223"/>
    </location>
</feature>
<feature type="compositionally biased region" description="Basic and acidic residues" evidence="1">
    <location>
        <begin position="56"/>
        <end position="85"/>
    </location>
</feature>
<dbReference type="EMBL" id="AP027729">
    <property type="protein sequence ID" value="BDZ41445.1"/>
    <property type="molecule type" value="Genomic_DNA"/>
</dbReference>
<proteinExistence type="predicted"/>
<reference evidence="3" key="1">
    <citation type="journal article" date="2019" name="Int. J. Syst. Evol. Microbiol.">
        <title>The Global Catalogue of Microorganisms (GCM) 10K type strain sequencing project: providing services to taxonomists for standard genome sequencing and annotation.</title>
        <authorList>
            <consortium name="The Broad Institute Genomics Platform"/>
            <consortium name="The Broad Institute Genome Sequencing Center for Infectious Disease"/>
            <person name="Wu L."/>
            <person name="Ma J."/>
        </authorList>
    </citation>
    <scope>NUCLEOTIDE SEQUENCE [LARGE SCALE GENOMIC DNA]</scope>
    <source>
        <strain evidence="3">NBRC 108565</strain>
    </source>
</reference>
<protein>
    <submittedName>
        <fullName evidence="2">Uncharacterized protein</fullName>
    </submittedName>
</protein>
<feature type="compositionally biased region" description="Basic and acidic residues" evidence="1">
    <location>
        <begin position="23"/>
        <end position="34"/>
    </location>
</feature>
<feature type="region of interest" description="Disordered" evidence="1">
    <location>
        <begin position="173"/>
        <end position="223"/>
    </location>
</feature>
<feature type="region of interest" description="Disordered" evidence="1">
    <location>
        <begin position="56"/>
        <end position="98"/>
    </location>
</feature>
<name>A0ABM8G058_9CELL</name>
<feature type="compositionally biased region" description="Basic and acidic residues" evidence="1">
    <location>
        <begin position="173"/>
        <end position="189"/>
    </location>
</feature>
<keyword evidence="3" id="KW-1185">Reference proteome</keyword>
<feature type="compositionally biased region" description="Gly residues" evidence="1">
    <location>
        <begin position="191"/>
        <end position="202"/>
    </location>
</feature>
<evidence type="ECO:0000256" key="1">
    <source>
        <dbReference type="SAM" id="MobiDB-lite"/>
    </source>
</evidence>